<dbReference type="EMBL" id="JAIQCJ010000738">
    <property type="protein sequence ID" value="KAJ8794778.1"/>
    <property type="molecule type" value="Genomic_DNA"/>
</dbReference>
<reference evidence="2 3" key="1">
    <citation type="submission" date="2022-11" db="EMBL/GenBank/DDBJ databases">
        <title>Whole genome sequence of Eschrichtius robustus ER-17-0199.</title>
        <authorList>
            <person name="Bruniche-Olsen A."/>
            <person name="Black A.N."/>
            <person name="Fields C.J."/>
            <person name="Walden K."/>
            <person name="Dewoody J.A."/>
        </authorList>
    </citation>
    <scope>NUCLEOTIDE SEQUENCE [LARGE SCALE GENOMIC DNA]</scope>
    <source>
        <strain evidence="2">ER-17-0199</strain>
        <tissue evidence="2">Blubber</tissue>
    </source>
</reference>
<accession>A0AB34HRF9</accession>
<protein>
    <submittedName>
        <fullName evidence="2">Uncharacterized protein</fullName>
    </submittedName>
</protein>
<gene>
    <name evidence="2" type="ORF">J1605_002943</name>
</gene>
<feature type="compositionally biased region" description="Low complexity" evidence="1">
    <location>
        <begin position="142"/>
        <end position="160"/>
    </location>
</feature>
<name>A0AB34HRF9_ESCRO</name>
<feature type="compositionally biased region" description="Basic residues" evidence="1">
    <location>
        <begin position="107"/>
        <end position="116"/>
    </location>
</feature>
<feature type="region of interest" description="Disordered" evidence="1">
    <location>
        <begin position="1"/>
        <end position="179"/>
    </location>
</feature>
<keyword evidence="3" id="KW-1185">Reference proteome</keyword>
<evidence type="ECO:0000313" key="2">
    <source>
        <dbReference type="EMBL" id="KAJ8794778.1"/>
    </source>
</evidence>
<dbReference type="AlphaFoldDB" id="A0AB34HRF9"/>
<organism evidence="2 3">
    <name type="scientific">Eschrichtius robustus</name>
    <name type="common">California gray whale</name>
    <name type="synonym">Eschrichtius gibbosus</name>
    <dbReference type="NCBI Taxonomy" id="9764"/>
    <lineage>
        <taxon>Eukaryota</taxon>
        <taxon>Metazoa</taxon>
        <taxon>Chordata</taxon>
        <taxon>Craniata</taxon>
        <taxon>Vertebrata</taxon>
        <taxon>Euteleostomi</taxon>
        <taxon>Mammalia</taxon>
        <taxon>Eutheria</taxon>
        <taxon>Laurasiatheria</taxon>
        <taxon>Artiodactyla</taxon>
        <taxon>Whippomorpha</taxon>
        <taxon>Cetacea</taxon>
        <taxon>Mysticeti</taxon>
        <taxon>Eschrichtiidae</taxon>
        <taxon>Eschrichtius</taxon>
    </lineage>
</organism>
<feature type="compositionally biased region" description="Basic and acidic residues" evidence="1">
    <location>
        <begin position="170"/>
        <end position="179"/>
    </location>
</feature>
<evidence type="ECO:0000313" key="3">
    <source>
        <dbReference type="Proteomes" id="UP001159641"/>
    </source>
</evidence>
<comment type="caution">
    <text evidence="2">The sequence shown here is derived from an EMBL/GenBank/DDBJ whole genome shotgun (WGS) entry which is preliminary data.</text>
</comment>
<proteinExistence type="predicted"/>
<feature type="compositionally biased region" description="Low complexity" evidence="1">
    <location>
        <begin position="19"/>
        <end position="40"/>
    </location>
</feature>
<evidence type="ECO:0000256" key="1">
    <source>
        <dbReference type="SAM" id="MobiDB-lite"/>
    </source>
</evidence>
<sequence length="179" mass="18978">MPGGPLPGPRFGEMTRLSAPTTAAEGGPGTARAPGPAKAGHSPRTQDPWGRPQGRRVSIPQRLETDRKQTGSLGVTAGFLFPQRQRRFPGKGSRSGNAAKGLPFLPPRRRQGRRGRPVGCGLGGSGRRAEPRPRAEPPPEKAGYPAPSAPALASRRAGGAQQRGWLRGRAAHDRKRDVQ</sequence>
<dbReference type="Proteomes" id="UP001159641">
    <property type="component" value="Unassembled WGS sequence"/>
</dbReference>
<feature type="compositionally biased region" description="Basic and acidic residues" evidence="1">
    <location>
        <begin position="127"/>
        <end position="139"/>
    </location>
</feature>